<keyword evidence="1" id="KW-0067">ATP-binding</keyword>
<comment type="caution">
    <text evidence="1">The sequence shown here is derived from an EMBL/GenBank/DDBJ whole genome shotgun (WGS) entry which is preliminary data.</text>
</comment>
<organism evidence="1 2">
    <name type="scientific">Porphyromonas macacae</name>
    <dbReference type="NCBI Taxonomy" id="28115"/>
    <lineage>
        <taxon>Bacteria</taxon>
        <taxon>Pseudomonadati</taxon>
        <taxon>Bacteroidota</taxon>
        <taxon>Bacteroidia</taxon>
        <taxon>Bacteroidales</taxon>
        <taxon>Porphyromonadaceae</taxon>
        <taxon>Porphyromonas</taxon>
    </lineage>
</organism>
<name>A0A0A2E912_9PORP</name>
<dbReference type="AlphaFoldDB" id="A0A0A2E912"/>
<keyword evidence="1" id="KW-0547">Nucleotide-binding</keyword>
<dbReference type="OrthoDB" id="1073855at2"/>
<sequence length="110" mass="12940">MDTRVIATKFVKWDIPELDTLKDSKVYKLRLKLNNGESLNREEKNWITENVINCNYFNYGIALSGYCFDFSDVLKTFVIKQYGSYREYKACDRASLRACIYGKIDKIIEL</sequence>
<gene>
    <name evidence="1" type="ORF">HQ47_06670</name>
</gene>
<keyword evidence="2" id="KW-1185">Reference proteome</keyword>
<protein>
    <submittedName>
        <fullName evidence="1">Molybdenum ABC transporter ATP-binding protein</fullName>
    </submittedName>
</protein>
<dbReference type="STRING" id="28115.HQ47_06670"/>
<evidence type="ECO:0000313" key="1">
    <source>
        <dbReference type="EMBL" id="KGN73915.1"/>
    </source>
</evidence>
<accession>A0A0A2E912</accession>
<dbReference type="GO" id="GO:0005524">
    <property type="term" value="F:ATP binding"/>
    <property type="evidence" value="ECO:0007669"/>
    <property type="project" value="UniProtKB-KW"/>
</dbReference>
<evidence type="ECO:0000313" key="2">
    <source>
        <dbReference type="Proteomes" id="UP000030103"/>
    </source>
</evidence>
<dbReference type="Proteomes" id="UP000030103">
    <property type="component" value="Unassembled WGS sequence"/>
</dbReference>
<dbReference type="RefSeq" id="WP_036874135.1">
    <property type="nucleotide sequence ID" value="NZ_JRFA01000017.1"/>
</dbReference>
<reference evidence="1 2" key="1">
    <citation type="submission" date="2014-09" db="EMBL/GenBank/DDBJ databases">
        <title>Draft Genome Sequence of Porphyromonas macacae COT-192_OH2859.</title>
        <authorList>
            <person name="Wallis C."/>
            <person name="Deusch O."/>
            <person name="O'Flynn C."/>
            <person name="Davis I."/>
            <person name="Horsfall A."/>
            <person name="Kirkwood N."/>
            <person name="Harris S."/>
            <person name="Eisen J.A."/>
            <person name="Coil D.A."/>
            <person name="Darling A.E."/>
            <person name="Jospin G."/>
            <person name="Alexiev A."/>
        </authorList>
    </citation>
    <scope>NUCLEOTIDE SEQUENCE [LARGE SCALE GENOMIC DNA]</scope>
    <source>
        <strain evidence="2">COT-192 OH2859</strain>
    </source>
</reference>
<dbReference type="EMBL" id="JRFA01000017">
    <property type="protein sequence ID" value="KGN73915.1"/>
    <property type="molecule type" value="Genomic_DNA"/>
</dbReference>
<proteinExistence type="predicted"/>